<evidence type="ECO:0000313" key="3">
    <source>
        <dbReference type="Proteomes" id="UP000272908"/>
    </source>
</evidence>
<dbReference type="AlphaFoldDB" id="A0A3B0M832"/>
<keyword evidence="3" id="KW-1185">Reference proteome</keyword>
<evidence type="ECO:0000259" key="1">
    <source>
        <dbReference type="Pfam" id="PF01471"/>
    </source>
</evidence>
<accession>A0A3B0M832</accession>
<dbReference type="EMBL" id="UIHC01000016">
    <property type="protein sequence ID" value="SUZ32131.1"/>
    <property type="molecule type" value="Genomic_DNA"/>
</dbReference>
<dbReference type="InterPro" id="IPR002477">
    <property type="entry name" value="Peptidoglycan-bd-like"/>
</dbReference>
<gene>
    <name evidence="2" type="ORF">ROE7235_01885</name>
</gene>
<proteinExistence type="predicted"/>
<organism evidence="2 3">
    <name type="scientific">Roseinatronobacter ekhonensis</name>
    <dbReference type="NCBI Taxonomy" id="254356"/>
    <lineage>
        <taxon>Bacteria</taxon>
        <taxon>Pseudomonadati</taxon>
        <taxon>Pseudomonadota</taxon>
        <taxon>Alphaproteobacteria</taxon>
        <taxon>Rhodobacterales</taxon>
        <taxon>Paracoccaceae</taxon>
        <taxon>Roseinatronobacter</taxon>
    </lineage>
</organism>
<dbReference type="SUPFAM" id="SSF47090">
    <property type="entry name" value="PGBD-like"/>
    <property type="match status" value="1"/>
</dbReference>
<dbReference type="OrthoDB" id="7861420at2"/>
<dbReference type="Gene3D" id="1.10.101.10">
    <property type="entry name" value="PGBD-like superfamily/PGBD"/>
    <property type="match status" value="1"/>
</dbReference>
<reference evidence="3" key="1">
    <citation type="submission" date="2018-08" db="EMBL/GenBank/DDBJ databases">
        <authorList>
            <person name="Rodrigo-Torres L."/>
            <person name="Arahal R. D."/>
            <person name="Lucena T."/>
        </authorList>
    </citation>
    <scope>NUCLEOTIDE SEQUENCE [LARGE SCALE GENOMIC DNA]</scope>
    <source>
        <strain evidence="3">CECT 7235</strain>
    </source>
</reference>
<feature type="domain" description="Peptidoglycan binding-like" evidence="1">
    <location>
        <begin position="63"/>
        <end position="101"/>
    </location>
</feature>
<dbReference type="Pfam" id="PF01471">
    <property type="entry name" value="PG_binding_1"/>
    <property type="match status" value="1"/>
</dbReference>
<dbReference type="InterPro" id="IPR036365">
    <property type="entry name" value="PGBD-like_sf"/>
</dbReference>
<sequence length="124" mass="13322">MAQATDVDASRARVETASLTLPASPNRACWARYSTSGAAPTNGVIEETAFRVPCPETVTSVFVASLQRALQARDYYSGPITGRPDSATRDAVRAFQRATGFDSPILTLETAQRLGLSPRDFGRN</sequence>
<dbReference type="InterPro" id="IPR036366">
    <property type="entry name" value="PGBDSf"/>
</dbReference>
<dbReference type="RefSeq" id="WP_121094942.1">
    <property type="nucleotide sequence ID" value="NZ_UIHC01000016.1"/>
</dbReference>
<name>A0A3B0M832_9RHOB</name>
<evidence type="ECO:0000313" key="2">
    <source>
        <dbReference type="EMBL" id="SUZ32131.1"/>
    </source>
</evidence>
<protein>
    <recommendedName>
        <fullName evidence="1">Peptidoglycan binding-like domain-containing protein</fullName>
    </recommendedName>
</protein>
<dbReference type="Proteomes" id="UP000272908">
    <property type="component" value="Unassembled WGS sequence"/>
</dbReference>